<feature type="transmembrane region" description="Helical" evidence="3">
    <location>
        <begin position="253"/>
        <end position="271"/>
    </location>
</feature>
<evidence type="ECO:0000256" key="3">
    <source>
        <dbReference type="SAM" id="Phobius"/>
    </source>
</evidence>
<evidence type="ECO:0000256" key="2">
    <source>
        <dbReference type="ARBA" id="ARBA00007362"/>
    </source>
</evidence>
<reference evidence="5" key="1">
    <citation type="submission" date="2023-12" db="EMBL/GenBank/DDBJ databases">
        <title>Fervidustalea candida gen. nov., sp. nov., a novel member of the family Paenibacillaceae isolated from a geothermal area.</title>
        <authorList>
            <person name="Li W.-J."/>
            <person name="Jiao J.-Y."/>
            <person name="Chen Y."/>
        </authorList>
    </citation>
    <scope>NUCLEOTIDE SEQUENCE</scope>
    <source>
        <strain evidence="5">SYSU GA230002</strain>
    </source>
</reference>
<protein>
    <submittedName>
        <fullName evidence="5">DMT family transporter</fullName>
    </submittedName>
</protein>
<keyword evidence="3" id="KW-0812">Transmembrane</keyword>
<keyword evidence="3" id="KW-0472">Membrane</keyword>
<feature type="transmembrane region" description="Helical" evidence="3">
    <location>
        <begin position="34"/>
        <end position="55"/>
    </location>
</feature>
<feature type="transmembrane region" description="Helical" evidence="3">
    <location>
        <begin position="278"/>
        <end position="297"/>
    </location>
</feature>
<keyword evidence="3" id="KW-1133">Transmembrane helix</keyword>
<proteinExistence type="inferred from homology"/>
<dbReference type="Proteomes" id="UP001310386">
    <property type="component" value="Unassembled WGS sequence"/>
</dbReference>
<dbReference type="InterPro" id="IPR000620">
    <property type="entry name" value="EamA_dom"/>
</dbReference>
<gene>
    <name evidence="5" type="ORF">VF724_14575</name>
</gene>
<feature type="domain" description="EamA" evidence="4">
    <location>
        <begin position="160"/>
        <end position="296"/>
    </location>
</feature>
<feature type="transmembrane region" description="Helical" evidence="3">
    <location>
        <begin position="186"/>
        <end position="207"/>
    </location>
</feature>
<feature type="transmembrane region" description="Helical" evidence="3">
    <location>
        <begin position="127"/>
        <end position="144"/>
    </location>
</feature>
<evidence type="ECO:0000313" key="6">
    <source>
        <dbReference type="Proteomes" id="UP001310386"/>
    </source>
</evidence>
<comment type="similarity">
    <text evidence="2">Belongs to the EamA transporter family.</text>
</comment>
<keyword evidence="6" id="KW-1185">Reference proteome</keyword>
<comment type="subcellular location">
    <subcellularLocation>
        <location evidence="1">Endomembrane system</location>
        <topology evidence="1">Multi-pass membrane protein</topology>
    </subcellularLocation>
</comment>
<evidence type="ECO:0000256" key="1">
    <source>
        <dbReference type="ARBA" id="ARBA00004127"/>
    </source>
</evidence>
<feature type="transmembrane region" description="Helical" evidence="3">
    <location>
        <begin position="228"/>
        <end position="247"/>
    </location>
</feature>
<dbReference type="Pfam" id="PF00892">
    <property type="entry name" value="EamA"/>
    <property type="match status" value="2"/>
</dbReference>
<feature type="transmembrane region" description="Helical" evidence="3">
    <location>
        <begin position="70"/>
        <end position="90"/>
    </location>
</feature>
<name>A0ABU5ZK34_9BACL</name>
<feature type="domain" description="EamA" evidence="4">
    <location>
        <begin position="1"/>
        <end position="143"/>
    </location>
</feature>
<dbReference type="PANTHER" id="PTHR22911">
    <property type="entry name" value="ACYL-MALONYL CONDENSING ENZYME-RELATED"/>
    <property type="match status" value="1"/>
</dbReference>
<feature type="transmembrane region" description="Helical" evidence="3">
    <location>
        <begin position="102"/>
        <end position="121"/>
    </location>
</feature>
<feature type="transmembrane region" description="Helical" evidence="3">
    <location>
        <begin position="6"/>
        <end position="22"/>
    </location>
</feature>
<feature type="transmembrane region" description="Helical" evidence="3">
    <location>
        <begin position="156"/>
        <end position="174"/>
    </location>
</feature>
<comment type="caution">
    <text evidence="5">The sequence shown here is derived from an EMBL/GenBank/DDBJ whole genome shotgun (WGS) entry which is preliminary data.</text>
</comment>
<organism evidence="5 6">
    <name type="scientific">Ferviditalea candida</name>
    <dbReference type="NCBI Taxonomy" id="3108399"/>
    <lineage>
        <taxon>Bacteria</taxon>
        <taxon>Bacillati</taxon>
        <taxon>Bacillota</taxon>
        <taxon>Bacilli</taxon>
        <taxon>Bacillales</taxon>
        <taxon>Paenibacillaceae</taxon>
        <taxon>Ferviditalea</taxon>
    </lineage>
</organism>
<evidence type="ECO:0000259" key="4">
    <source>
        <dbReference type="Pfam" id="PF00892"/>
    </source>
</evidence>
<accession>A0ABU5ZK34</accession>
<evidence type="ECO:0000313" key="5">
    <source>
        <dbReference type="EMBL" id="MEB3102882.1"/>
    </source>
</evidence>
<sequence>MSGIIIAILATVSYSLSYVFLRKAQTTSNLPDHGLFPVLGIGGFMLGLSLLIQIFRSPNQFEAVPNLNHLIMYCIIVGITGTLIGRRAFYAAIHDLGATRSVIIKTLQPVITMMIAVTILGETFNRTDMIGIVLLLTGVALLYLEPIILPPLRLKFIHHGLMLGFFAASLYGISDVIRKIVMHYPISPLFAAGIEMNAAFFVYLLVLAIRGRLRDYVNQYIHVFNRNLLMAGVLSASGRILFFTALITTPVFVASPILAIQPILVALFSVIFRVSEKIGLFVYISVIMVTISIIVIGSN</sequence>
<dbReference type="InterPro" id="IPR037185">
    <property type="entry name" value="EmrE-like"/>
</dbReference>
<dbReference type="EMBL" id="JAYJLD010000024">
    <property type="protein sequence ID" value="MEB3102882.1"/>
    <property type="molecule type" value="Genomic_DNA"/>
</dbReference>
<dbReference type="RefSeq" id="WP_371755007.1">
    <property type="nucleotide sequence ID" value="NZ_JAYJLD010000024.1"/>
</dbReference>
<dbReference type="SUPFAM" id="SSF103481">
    <property type="entry name" value="Multidrug resistance efflux transporter EmrE"/>
    <property type="match status" value="2"/>
</dbReference>